<dbReference type="GO" id="GO:0008569">
    <property type="term" value="F:minus-end-directed microtubule motor activity"/>
    <property type="evidence" value="ECO:0007669"/>
    <property type="project" value="TreeGrafter"/>
</dbReference>
<dbReference type="GO" id="GO:0030286">
    <property type="term" value="C:dynein complex"/>
    <property type="evidence" value="ECO:0007669"/>
    <property type="project" value="InterPro"/>
</dbReference>
<feature type="compositionally biased region" description="Basic and acidic residues" evidence="1">
    <location>
        <begin position="448"/>
        <end position="459"/>
    </location>
</feature>
<feature type="region of interest" description="Disordered" evidence="1">
    <location>
        <begin position="920"/>
        <end position="939"/>
    </location>
</feature>
<keyword evidence="2" id="KW-0812">Transmembrane</keyword>
<dbReference type="RefSeq" id="XP_019618591.1">
    <property type="nucleotide sequence ID" value="XM_019763032.1"/>
</dbReference>
<evidence type="ECO:0000256" key="1">
    <source>
        <dbReference type="SAM" id="MobiDB-lite"/>
    </source>
</evidence>
<dbReference type="KEGG" id="bbel:109465651"/>
<feature type="compositionally biased region" description="Basic and acidic residues" evidence="1">
    <location>
        <begin position="598"/>
        <end position="621"/>
    </location>
</feature>
<dbReference type="PANTHER" id="PTHR10676:SF398">
    <property type="entry name" value="DYNEIN HEAVY CHAIN"/>
    <property type="match status" value="1"/>
</dbReference>
<feature type="transmembrane region" description="Helical" evidence="2">
    <location>
        <begin position="121"/>
        <end position="145"/>
    </location>
</feature>
<dbReference type="InterPro" id="IPR026983">
    <property type="entry name" value="DHC"/>
</dbReference>
<dbReference type="Proteomes" id="UP000515135">
    <property type="component" value="Unplaced"/>
</dbReference>
<dbReference type="Gene3D" id="1.20.920.20">
    <property type="match status" value="1"/>
</dbReference>
<feature type="compositionally biased region" description="Low complexity" evidence="1">
    <location>
        <begin position="536"/>
        <end position="548"/>
    </location>
</feature>
<sequence>MDAVFFSQSQSANHVLSSGPGRYHDVRQDGAVCRSSGLRYGVEPGPEMCSLVLLRGLGACQAVCGVVAVWLGTLEILTAWTPYPGVSTLPIGCGIMFVLVGALGLLLTLDDTCAACMMGLLTIQSTLNCLLLAPLACISAVLGVLHTCQTRAGSGDTSTHDWHLHLEIGIICACVVEAGAAGVTAVLCGCCEIFGCREKTNVETVALKETTQANMCKGKTKCMTNVPVSRNVSDAKKARSQTHAPSRVDGPDRRKSAAAQRSAARPLDVLPPKRSGLRLFVGRAESCSNDTSTAVQPRITLEELGSFQQTSESRRSSVVETWAPEAPLPGSTQDSIELTACGVQTLPMSEDKTPDVTEDEESASRRPPVFLKPLDSARIPPRLVRNRLDPEHVGSTASFVSLDGSSCDLSPIWNSNDMPGRGDRRPPVRKPLPPPSVLKTSTVLPAERSPDFYKPDGFKTHKMPPLDNSKPRDFDCPQDEDVETFTLRRDSLETFEEDAIPSKVMTKSTMDNDERVRNDMNDVPLTAVTKKPEFYSSSGSGARSSIPSTGGHVDGVSTKIPAVTEESLMMLDAVDRELDEAETLIQSGSRRQCSAGLRRADEYSNTTDKSDKHTTAHDGSEIMSRLDPDVQKGRVLAVSQKPSLLLENEGQPVDSMKARKDHSGQYCLSVKRAASFDLCKKDDVTDVERELAEAEQLIQRSSELENGMTDRPSGQDPAGAAPVSAGRADVDEHMEAAETLIQMYEVTEALQKAMALRNLPALEAAITAVQRAGVEDKVKHEINRANKLLLSLRQLDKLKQEVLKLRQSTVSEIRSYNKPHPAVKTVMTAVYLLLGTREKDTENWQSVQILLSKAGAEGLKRRVSACNVAKIPVAVANRSRQFLGKYNLDEIRDVSAGAATLYLWATGVVQEVRDRAREQRQLNFLSPTSSSTADTDTTT</sequence>
<protein>
    <submittedName>
        <fullName evidence="4">Uncharacterized protein LOC109465651 isoform X1</fullName>
    </submittedName>
</protein>
<dbReference type="AlphaFoldDB" id="A0A6P4YN41"/>
<feature type="region of interest" description="Disordered" evidence="1">
    <location>
        <begin position="232"/>
        <end position="270"/>
    </location>
</feature>
<dbReference type="GO" id="GO:0060294">
    <property type="term" value="P:cilium movement involved in cell motility"/>
    <property type="evidence" value="ECO:0007669"/>
    <property type="project" value="TreeGrafter"/>
</dbReference>
<reference evidence="4" key="1">
    <citation type="submission" date="2025-08" db="UniProtKB">
        <authorList>
            <consortium name="RefSeq"/>
        </authorList>
    </citation>
    <scope>IDENTIFICATION</scope>
    <source>
        <tissue evidence="4">Gonad</tissue>
    </source>
</reference>
<evidence type="ECO:0000313" key="4">
    <source>
        <dbReference type="RefSeq" id="XP_019618591.1"/>
    </source>
</evidence>
<feature type="transmembrane region" description="Helical" evidence="2">
    <location>
        <begin position="62"/>
        <end position="83"/>
    </location>
</feature>
<feature type="region of interest" description="Disordered" evidence="1">
    <location>
        <begin position="595"/>
        <end position="621"/>
    </location>
</feature>
<organism evidence="3 4">
    <name type="scientific">Branchiostoma belcheri</name>
    <name type="common">Amphioxus</name>
    <dbReference type="NCBI Taxonomy" id="7741"/>
    <lineage>
        <taxon>Eukaryota</taxon>
        <taxon>Metazoa</taxon>
        <taxon>Chordata</taxon>
        <taxon>Cephalochordata</taxon>
        <taxon>Leptocardii</taxon>
        <taxon>Amphioxiformes</taxon>
        <taxon>Branchiostomatidae</taxon>
        <taxon>Branchiostoma</taxon>
    </lineage>
</organism>
<feature type="region of interest" description="Disordered" evidence="1">
    <location>
        <begin position="534"/>
        <end position="553"/>
    </location>
</feature>
<dbReference type="GO" id="GO:0045505">
    <property type="term" value="F:dynein intermediate chain binding"/>
    <property type="evidence" value="ECO:0007669"/>
    <property type="project" value="InterPro"/>
</dbReference>
<evidence type="ECO:0000313" key="3">
    <source>
        <dbReference type="Proteomes" id="UP000515135"/>
    </source>
</evidence>
<dbReference type="GO" id="GO:0097729">
    <property type="term" value="C:9+2 motile cilium"/>
    <property type="evidence" value="ECO:0007669"/>
    <property type="project" value="TreeGrafter"/>
</dbReference>
<dbReference type="PANTHER" id="PTHR10676">
    <property type="entry name" value="DYNEIN HEAVY CHAIN FAMILY PROTEIN"/>
    <property type="match status" value="1"/>
</dbReference>
<accession>A0A6P4YN41</accession>
<feature type="region of interest" description="Disordered" evidence="1">
    <location>
        <begin position="303"/>
        <end position="374"/>
    </location>
</feature>
<dbReference type="GO" id="GO:0051959">
    <property type="term" value="F:dynein light intermediate chain binding"/>
    <property type="evidence" value="ECO:0007669"/>
    <property type="project" value="InterPro"/>
</dbReference>
<proteinExistence type="predicted"/>
<dbReference type="GeneID" id="109465651"/>
<evidence type="ECO:0000256" key="2">
    <source>
        <dbReference type="SAM" id="Phobius"/>
    </source>
</evidence>
<feature type="region of interest" description="Disordered" evidence="1">
    <location>
        <begin position="699"/>
        <end position="726"/>
    </location>
</feature>
<feature type="compositionally biased region" description="Low complexity" evidence="1">
    <location>
        <begin position="926"/>
        <end position="939"/>
    </location>
</feature>
<name>A0A6P4YN41_BRABE</name>
<keyword evidence="3" id="KW-1185">Reference proteome</keyword>
<feature type="region of interest" description="Disordered" evidence="1">
    <location>
        <begin position="410"/>
        <end position="475"/>
    </location>
</feature>
<gene>
    <name evidence="4" type="primary">LOC109465651</name>
</gene>
<keyword evidence="2" id="KW-0472">Membrane</keyword>
<keyword evidence="2" id="KW-1133">Transmembrane helix</keyword>
<feature type="transmembrane region" description="Helical" evidence="2">
    <location>
        <begin position="89"/>
        <end position="109"/>
    </location>
</feature>
<dbReference type="OrthoDB" id="10025463at2759"/>